<evidence type="ECO:0000313" key="2">
    <source>
        <dbReference type="Proteomes" id="UP001596337"/>
    </source>
</evidence>
<comment type="caution">
    <text evidence="1">The sequence shown here is derived from an EMBL/GenBank/DDBJ whole genome shotgun (WGS) entry which is preliminary data.</text>
</comment>
<accession>A0ABW2BZM4</accession>
<evidence type="ECO:0000313" key="1">
    <source>
        <dbReference type="EMBL" id="MFC6868416.1"/>
    </source>
</evidence>
<name>A0ABW2BZM4_9PSEU</name>
<dbReference type="EMBL" id="JBHSXX010000001">
    <property type="protein sequence ID" value="MFC6868416.1"/>
    <property type="molecule type" value="Genomic_DNA"/>
</dbReference>
<keyword evidence="2" id="KW-1185">Reference proteome</keyword>
<sequence length="213" mass="23711">MRLPRRRAAWRVLAGLVVLTVLGATAIVPDLTDARAHAQTDCVEDPNIGFCVVPQSYRIYFGDEDPLIDDYEWHAYSFTDLGTTTITLADGSTTTVNHYRFERLVVDEHILIQESRADYGVDITAPGPIELGGTNANGEYMWTDVWGTDLEFQWGTCAFTWTWVPDNIGLDISGCWLRMSAYAITSYNPDPVPGERDNPVYLPDATLRVTGGT</sequence>
<protein>
    <submittedName>
        <fullName evidence="1">Uncharacterized protein</fullName>
    </submittedName>
</protein>
<proteinExistence type="predicted"/>
<organism evidence="1 2">
    <name type="scientific">Haloechinothrix salitolerans</name>
    <dbReference type="NCBI Taxonomy" id="926830"/>
    <lineage>
        <taxon>Bacteria</taxon>
        <taxon>Bacillati</taxon>
        <taxon>Actinomycetota</taxon>
        <taxon>Actinomycetes</taxon>
        <taxon>Pseudonocardiales</taxon>
        <taxon>Pseudonocardiaceae</taxon>
        <taxon>Haloechinothrix</taxon>
    </lineage>
</organism>
<gene>
    <name evidence="1" type="ORF">ACFQGD_14830</name>
</gene>
<dbReference type="RefSeq" id="WP_345398631.1">
    <property type="nucleotide sequence ID" value="NZ_BAABLA010000028.1"/>
</dbReference>
<dbReference type="Proteomes" id="UP001596337">
    <property type="component" value="Unassembled WGS sequence"/>
</dbReference>
<reference evidence="2" key="1">
    <citation type="journal article" date="2019" name="Int. J. Syst. Evol. Microbiol.">
        <title>The Global Catalogue of Microorganisms (GCM) 10K type strain sequencing project: providing services to taxonomists for standard genome sequencing and annotation.</title>
        <authorList>
            <consortium name="The Broad Institute Genomics Platform"/>
            <consortium name="The Broad Institute Genome Sequencing Center for Infectious Disease"/>
            <person name="Wu L."/>
            <person name="Ma J."/>
        </authorList>
    </citation>
    <scope>NUCLEOTIDE SEQUENCE [LARGE SCALE GENOMIC DNA]</scope>
    <source>
        <strain evidence="2">KCTC 32255</strain>
    </source>
</reference>